<evidence type="ECO:0000256" key="1">
    <source>
        <dbReference type="SAM" id="SignalP"/>
    </source>
</evidence>
<sequence>MAKRILMLATLVFLTFFALGGCSSGNNSQDFPVFEELNFTKGLLFFEQWVHIEGDPGSPYVYIDFPTYRFSEEEGLLISFNQAFGSGEGKINPQVVNLVVGEGTSLSGSAGSGAASGLQGITDFPFRTGYQILSVQEMREDGSLLLRKSSSTITFFDFTFNNPLPNGVFLIRPGEKLEYSVNKDFYFAGAMHRLTLTIQLRCAFIDRANCQNGNWSDA</sequence>
<dbReference type="RefSeq" id="WP_369018524.1">
    <property type="nucleotide sequence ID" value="NZ_CP121689.1"/>
</dbReference>
<dbReference type="EMBL" id="CP121689">
    <property type="protein sequence ID" value="WZL76366.1"/>
    <property type="molecule type" value="Genomic_DNA"/>
</dbReference>
<accession>A0ABZ2YBI1</accession>
<dbReference type="Proteomes" id="UP001461341">
    <property type="component" value="Chromosome"/>
</dbReference>
<reference evidence="2 3" key="1">
    <citation type="submission" date="2023-03" db="EMBL/GenBank/DDBJ databases">
        <title>Novel Species.</title>
        <authorList>
            <person name="Ma S."/>
        </authorList>
    </citation>
    <scope>NUCLEOTIDE SEQUENCE [LARGE SCALE GENOMIC DNA]</scope>
    <source>
        <strain evidence="2 3">B11</strain>
    </source>
</reference>
<dbReference type="PROSITE" id="PS51257">
    <property type="entry name" value="PROKAR_LIPOPROTEIN"/>
    <property type="match status" value="1"/>
</dbReference>
<gene>
    <name evidence="2" type="ORF">QBE54_01125</name>
</gene>
<name>A0ABZ2YBI1_9BACT</name>
<evidence type="ECO:0000313" key="2">
    <source>
        <dbReference type="EMBL" id="WZL76366.1"/>
    </source>
</evidence>
<feature type="signal peptide" evidence="1">
    <location>
        <begin position="1"/>
        <end position="20"/>
    </location>
</feature>
<evidence type="ECO:0008006" key="4">
    <source>
        <dbReference type="Google" id="ProtNLM"/>
    </source>
</evidence>
<keyword evidence="3" id="KW-1185">Reference proteome</keyword>
<keyword evidence="1" id="KW-0732">Signal</keyword>
<evidence type="ECO:0000313" key="3">
    <source>
        <dbReference type="Proteomes" id="UP001461341"/>
    </source>
</evidence>
<protein>
    <recommendedName>
        <fullName evidence="4">Lipoprotein</fullName>
    </recommendedName>
</protein>
<feature type="chain" id="PRO_5047196606" description="Lipoprotein" evidence="1">
    <location>
        <begin position="21"/>
        <end position="218"/>
    </location>
</feature>
<organism evidence="2 3">
    <name type="scientific">Thermatribacter velox</name>
    <dbReference type="NCBI Taxonomy" id="3039681"/>
    <lineage>
        <taxon>Bacteria</taxon>
        <taxon>Pseudomonadati</taxon>
        <taxon>Atribacterota</taxon>
        <taxon>Atribacteria</taxon>
        <taxon>Atribacterales</taxon>
        <taxon>Thermatribacteraceae</taxon>
        <taxon>Thermatribacter</taxon>
    </lineage>
</organism>
<proteinExistence type="predicted"/>